<dbReference type="PANTHER" id="PTHR36842:SF1">
    <property type="entry name" value="PROTEIN TOLB"/>
    <property type="match status" value="1"/>
</dbReference>
<accession>A0A2V4A8G9</accession>
<dbReference type="Pfam" id="PF13620">
    <property type="entry name" value="CarboxypepD_reg"/>
    <property type="match status" value="1"/>
</dbReference>
<dbReference type="Gene3D" id="2.120.10.30">
    <property type="entry name" value="TolB, C-terminal domain"/>
    <property type="match status" value="2"/>
</dbReference>
<evidence type="ECO:0000259" key="2">
    <source>
        <dbReference type="PROSITE" id="PS50853"/>
    </source>
</evidence>
<dbReference type="Pfam" id="PF07676">
    <property type="entry name" value="PD40"/>
    <property type="match status" value="2"/>
</dbReference>
<reference evidence="3 4" key="1">
    <citation type="submission" date="2018-05" db="EMBL/GenBank/DDBJ databases">
        <title>Marinifilum breve JC075T sp. nov., a marine bacterium isolated from Yongle Blue Hole in the South China Sea.</title>
        <authorList>
            <person name="Fu T."/>
        </authorList>
    </citation>
    <scope>NUCLEOTIDE SEQUENCE [LARGE SCALE GENOMIC DNA]</scope>
    <source>
        <strain evidence="3 4">JC075</strain>
    </source>
</reference>
<keyword evidence="4" id="KW-1185">Reference proteome</keyword>
<dbReference type="InterPro" id="IPR011042">
    <property type="entry name" value="6-blade_b-propeller_TolB-like"/>
</dbReference>
<dbReference type="CDD" id="cd00063">
    <property type="entry name" value="FN3"/>
    <property type="match status" value="1"/>
</dbReference>
<feature type="domain" description="Fibronectin type-III" evidence="2">
    <location>
        <begin position="128"/>
        <end position="222"/>
    </location>
</feature>
<dbReference type="PANTHER" id="PTHR36842">
    <property type="entry name" value="PROTEIN TOLB HOMOLOG"/>
    <property type="match status" value="1"/>
</dbReference>
<dbReference type="SUPFAM" id="SSF49452">
    <property type="entry name" value="Starch-binding domain-like"/>
    <property type="match status" value="1"/>
</dbReference>
<dbReference type="Gene3D" id="2.60.40.1120">
    <property type="entry name" value="Carboxypeptidase-like, regulatory domain"/>
    <property type="match status" value="1"/>
</dbReference>
<evidence type="ECO:0000313" key="3">
    <source>
        <dbReference type="EMBL" id="PXX98862.1"/>
    </source>
</evidence>
<dbReference type="SUPFAM" id="SSF49265">
    <property type="entry name" value="Fibronectin type III"/>
    <property type="match status" value="1"/>
</dbReference>
<dbReference type="InterPro" id="IPR036116">
    <property type="entry name" value="FN3_sf"/>
</dbReference>
<comment type="caution">
    <text evidence="3">The sequence shown here is derived from an EMBL/GenBank/DDBJ whole genome shotgun (WGS) entry which is preliminary data.</text>
</comment>
<dbReference type="PROSITE" id="PS51257">
    <property type="entry name" value="PROKAR_LIPOPROTEIN"/>
    <property type="match status" value="1"/>
</dbReference>
<dbReference type="RefSeq" id="WP_110361753.1">
    <property type="nucleotide sequence ID" value="NZ_QFLI01000007.1"/>
</dbReference>
<comment type="similarity">
    <text evidence="1">Belongs to the TolB family.</text>
</comment>
<dbReference type="OrthoDB" id="9815657at2"/>
<dbReference type="EMBL" id="QFLI01000007">
    <property type="protein sequence ID" value="PXX98862.1"/>
    <property type="molecule type" value="Genomic_DNA"/>
</dbReference>
<organism evidence="3 4">
    <name type="scientific">Marinifilum breve</name>
    <dbReference type="NCBI Taxonomy" id="2184082"/>
    <lineage>
        <taxon>Bacteria</taxon>
        <taxon>Pseudomonadati</taxon>
        <taxon>Bacteroidota</taxon>
        <taxon>Bacteroidia</taxon>
        <taxon>Marinilabiliales</taxon>
        <taxon>Marinifilaceae</taxon>
    </lineage>
</organism>
<gene>
    <name evidence="3" type="ORF">DF185_15925</name>
</gene>
<evidence type="ECO:0000313" key="4">
    <source>
        <dbReference type="Proteomes" id="UP000248079"/>
    </source>
</evidence>
<sequence length="512" mass="57041">MKKFYTLFGLFIVFGLSMFVISCNESTVEPDLYGSISGTVKASASNLPMEGVTITTNPGTTSVTTNAEGEFSIEKVLVGDYSVTATKEDYSSQSINIKVTENQNNSMSFLLTVAPLDSKIPDDITYVSPADIEDDQTKLPTEVELKWRNGETEKGDTLRFDVILYEGADDAEGTKVVSNILDTTYTVKNLKFETTYLWKVVARNKQLDEVEGKKWRFATEDFPKNPYLFVKDTLGSRDIYSWDLQDNHLVRLTTEGSSQVFPQISPNTQTIAYSSNESGKYHIYTMDTRGNNVKQITSEFPVEGFHSSGEGFCWAPDGGSIVYAHNENLYRIGYEGAGFDLISKAPVGWTYKGCDYINGFDGFDGVEKIVVLAQGPKSYQNEIYLMNPEDGSGLTRLLPDEFGTVSNPVFSPNGKKIIFSRDTIVERDNGRRFDVRIYSINVDGSELTDLSGDDKTGNDIQARFSETGEKIIFMNVANDGDGPKTIWTMDDDGSNRTQLISSGQMPFWYNPH</sequence>
<dbReference type="InterPro" id="IPR011659">
    <property type="entry name" value="WD40"/>
</dbReference>
<proteinExistence type="inferred from homology"/>
<dbReference type="InterPro" id="IPR013783">
    <property type="entry name" value="Ig-like_fold"/>
</dbReference>
<dbReference type="Proteomes" id="UP000248079">
    <property type="component" value="Unassembled WGS sequence"/>
</dbReference>
<dbReference type="GO" id="GO:0030246">
    <property type="term" value="F:carbohydrate binding"/>
    <property type="evidence" value="ECO:0007669"/>
    <property type="project" value="InterPro"/>
</dbReference>
<dbReference type="SUPFAM" id="SSF69304">
    <property type="entry name" value="Tricorn protease N-terminal domain"/>
    <property type="match status" value="1"/>
</dbReference>
<dbReference type="PROSITE" id="PS50853">
    <property type="entry name" value="FN3"/>
    <property type="match status" value="1"/>
</dbReference>
<name>A0A2V4A8G9_9BACT</name>
<protein>
    <recommendedName>
        <fullName evidence="2">Fibronectin type-III domain-containing protein</fullName>
    </recommendedName>
</protein>
<dbReference type="InterPro" id="IPR013784">
    <property type="entry name" value="Carb-bd-like_fold"/>
</dbReference>
<dbReference type="InterPro" id="IPR003961">
    <property type="entry name" value="FN3_dom"/>
</dbReference>
<dbReference type="Gene3D" id="2.60.40.10">
    <property type="entry name" value="Immunoglobulins"/>
    <property type="match status" value="1"/>
</dbReference>
<evidence type="ECO:0000256" key="1">
    <source>
        <dbReference type="ARBA" id="ARBA00009820"/>
    </source>
</evidence>
<dbReference type="AlphaFoldDB" id="A0A2V4A8G9"/>